<dbReference type="OrthoDB" id="6365049at2759"/>
<name>E9GHF1_DAPPU</name>
<evidence type="ECO:0000313" key="2">
    <source>
        <dbReference type="Proteomes" id="UP000000305"/>
    </source>
</evidence>
<keyword evidence="2" id="KW-1185">Reference proteome</keyword>
<dbReference type="InParanoid" id="E9GHF1"/>
<dbReference type="KEGG" id="dpx:DAPPUDRAFT_317954"/>
<dbReference type="PANTHER" id="PTHR33244">
    <property type="entry name" value="INTEGRASE CATALYTIC DOMAIN-CONTAINING PROTEIN-RELATED"/>
    <property type="match status" value="1"/>
</dbReference>
<dbReference type="PANTHER" id="PTHR33244:SF3">
    <property type="entry name" value="PEPTIDASE A2 DOMAIN-CONTAINING PROTEIN"/>
    <property type="match status" value="1"/>
</dbReference>
<reference evidence="1 2" key="1">
    <citation type="journal article" date="2011" name="Science">
        <title>The ecoresponsive genome of Daphnia pulex.</title>
        <authorList>
            <person name="Colbourne J.K."/>
            <person name="Pfrender M.E."/>
            <person name="Gilbert D."/>
            <person name="Thomas W.K."/>
            <person name="Tucker A."/>
            <person name="Oakley T.H."/>
            <person name="Tokishita S."/>
            <person name="Aerts A."/>
            <person name="Arnold G.J."/>
            <person name="Basu M.K."/>
            <person name="Bauer D.J."/>
            <person name="Caceres C.E."/>
            <person name="Carmel L."/>
            <person name="Casola C."/>
            <person name="Choi J.H."/>
            <person name="Detter J.C."/>
            <person name="Dong Q."/>
            <person name="Dusheyko S."/>
            <person name="Eads B.D."/>
            <person name="Frohlich T."/>
            <person name="Geiler-Samerotte K.A."/>
            <person name="Gerlach D."/>
            <person name="Hatcher P."/>
            <person name="Jogdeo S."/>
            <person name="Krijgsveld J."/>
            <person name="Kriventseva E.V."/>
            <person name="Kultz D."/>
            <person name="Laforsch C."/>
            <person name="Lindquist E."/>
            <person name="Lopez J."/>
            <person name="Manak J.R."/>
            <person name="Muller J."/>
            <person name="Pangilinan J."/>
            <person name="Patwardhan R.P."/>
            <person name="Pitluck S."/>
            <person name="Pritham E.J."/>
            <person name="Rechtsteiner A."/>
            <person name="Rho M."/>
            <person name="Rogozin I.B."/>
            <person name="Sakarya O."/>
            <person name="Salamov A."/>
            <person name="Schaack S."/>
            <person name="Shapiro H."/>
            <person name="Shiga Y."/>
            <person name="Skalitzky C."/>
            <person name="Smith Z."/>
            <person name="Souvorov A."/>
            <person name="Sung W."/>
            <person name="Tang Z."/>
            <person name="Tsuchiya D."/>
            <person name="Tu H."/>
            <person name="Vos H."/>
            <person name="Wang M."/>
            <person name="Wolf Y.I."/>
            <person name="Yamagata H."/>
            <person name="Yamada T."/>
            <person name="Ye Y."/>
            <person name="Shaw J.R."/>
            <person name="Andrews J."/>
            <person name="Crease T.J."/>
            <person name="Tang H."/>
            <person name="Lucas S.M."/>
            <person name="Robertson H.M."/>
            <person name="Bork P."/>
            <person name="Koonin E.V."/>
            <person name="Zdobnov E.M."/>
            <person name="Grigoriev I.V."/>
            <person name="Lynch M."/>
            <person name="Boore J.L."/>
        </authorList>
    </citation>
    <scope>NUCLEOTIDE SEQUENCE [LARGE SCALE GENOMIC DNA]</scope>
</reference>
<protein>
    <submittedName>
        <fullName evidence="1">Uncharacterized protein</fullName>
    </submittedName>
</protein>
<gene>
    <name evidence="1" type="ORF">DAPPUDRAFT_317954</name>
</gene>
<organism evidence="1 2">
    <name type="scientific">Daphnia pulex</name>
    <name type="common">Water flea</name>
    <dbReference type="NCBI Taxonomy" id="6669"/>
    <lineage>
        <taxon>Eukaryota</taxon>
        <taxon>Metazoa</taxon>
        <taxon>Ecdysozoa</taxon>
        <taxon>Arthropoda</taxon>
        <taxon>Crustacea</taxon>
        <taxon>Branchiopoda</taxon>
        <taxon>Diplostraca</taxon>
        <taxon>Cladocera</taxon>
        <taxon>Anomopoda</taxon>
        <taxon>Daphniidae</taxon>
        <taxon>Daphnia</taxon>
    </lineage>
</organism>
<dbReference type="AlphaFoldDB" id="E9GHF1"/>
<sequence>MKKLIAGSWTAGSFNVDKFAKSLLLFRNAPRSGAASPAQMVLNRPVRDALPAHRRSFAPEWQQKTDVLEKRARRAKEVQIEHYNKTAHSLPPLSIGDHVVIQHPISKCWSTPAVVVEIGPHRDYLLKTPAGRLFRPCTEFSSISRSDVPLKEWKIEEDEKLILHRLQKELKGGSDTNELNCVVEVIRWFYLLPFDFPIRSCKLSDQESDQEILEEWDKTLEKFSHDENDKDYGELIKDFAQYNQGLRGTALSMVDSHVKEVDKLSK</sequence>
<evidence type="ECO:0000313" key="1">
    <source>
        <dbReference type="EMBL" id="EFX81183.1"/>
    </source>
</evidence>
<dbReference type="HOGENOM" id="CLU_1046821_0_0_1"/>
<dbReference type="STRING" id="6669.E9GHF1"/>
<dbReference type="Proteomes" id="UP000000305">
    <property type="component" value="Unassembled WGS sequence"/>
</dbReference>
<accession>E9GHF1</accession>
<dbReference type="PhylomeDB" id="E9GHF1"/>
<dbReference type="EMBL" id="GL732544">
    <property type="protein sequence ID" value="EFX81183.1"/>
    <property type="molecule type" value="Genomic_DNA"/>
</dbReference>
<proteinExistence type="predicted"/>